<dbReference type="Proteomes" id="UP000024404">
    <property type="component" value="Unassembled WGS sequence"/>
</dbReference>
<name>A0A8R1XRK0_ONCVO</name>
<reference evidence="2" key="1">
    <citation type="submission" date="2013-10" db="EMBL/GenBank/DDBJ databases">
        <title>Genome sequencing of Onchocerca volvulus.</title>
        <authorList>
            <person name="Cotton J."/>
            <person name="Tsai J."/>
            <person name="Stanley E."/>
            <person name="Tracey A."/>
            <person name="Holroyd N."/>
            <person name="Lustigman S."/>
            <person name="Berriman M."/>
        </authorList>
    </citation>
    <scope>NUCLEOTIDE SEQUENCE</scope>
</reference>
<reference evidence="1" key="2">
    <citation type="submission" date="2022-06" db="UniProtKB">
        <authorList>
            <consortium name="EnsemblMetazoa"/>
        </authorList>
    </citation>
    <scope>IDENTIFICATION</scope>
</reference>
<keyword evidence="2" id="KW-1185">Reference proteome</keyword>
<proteinExistence type="predicted"/>
<protein>
    <submittedName>
        <fullName evidence="1">Uncharacterized protein</fullName>
    </submittedName>
</protein>
<organism evidence="1 2">
    <name type="scientific">Onchocerca volvulus</name>
    <dbReference type="NCBI Taxonomy" id="6282"/>
    <lineage>
        <taxon>Eukaryota</taxon>
        <taxon>Metazoa</taxon>
        <taxon>Ecdysozoa</taxon>
        <taxon>Nematoda</taxon>
        <taxon>Chromadorea</taxon>
        <taxon>Rhabditida</taxon>
        <taxon>Spirurina</taxon>
        <taxon>Spiruromorpha</taxon>
        <taxon>Filarioidea</taxon>
        <taxon>Onchocercidae</taxon>
        <taxon>Onchocerca</taxon>
    </lineage>
</organism>
<accession>A0A8R1XRK0</accession>
<evidence type="ECO:0000313" key="1">
    <source>
        <dbReference type="EnsemblMetazoa" id="OVOC10627.1"/>
    </source>
</evidence>
<dbReference type="AlphaFoldDB" id="A0A8R1XRK0"/>
<dbReference type="EnsemblMetazoa" id="OVOC10627.1">
    <property type="protein sequence ID" value="OVOC10627.1"/>
    <property type="gene ID" value="WBGene00247436"/>
</dbReference>
<sequence>MNDIYQQKVQLLMKVERNSRKTTKIRRQVVEKNFDYVRTTPMTKVLQNMGKIHSAIHGKFKSVKQTLANSEEIFISFKMFSMI</sequence>
<evidence type="ECO:0000313" key="2">
    <source>
        <dbReference type="Proteomes" id="UP000024404"/>
    </source>
</evidence>
<dbReference type="EMBL" id="CMVM020000345">
    <property type="status" value="NOT_ANNOTATED_CDS"/>
    <property type="molecule type" value="Genomic_DNA"/>
</dbReference>